<dbReference type="InterPro" id="IPR005119">
    <property type="entry name" value="LysR_subst-bd"/>
</dbReference>
<dbReference type="InterPro" id="IPR036388">
    <property type="entry name" value="WH-like_DNA-bd_sf"/>
</dbReference>
<evidence type="ECO:0000256" key="1">
    <source>
        <dbReference type="ARBA" id="ARBA00009437"/>
    </source>
</evidence>
<dbReference type="GO" id="GO:0006351">
    <property type="term" value="P:DNA-templated transcription"/>
    <property type="evidence" value="ECO:0007669"/>
    <property type="project" value="TreeGrafter"/>
</dbReference>
<dbReference type="Proteomes" id="UP000184268">
    <property type="component" value="Unassembled WGS sequence"/>
</dbReference>
<evidence type="ECO:0000259" key="5">
    <source>
        <dbReference type="PROSITE" id="PS50931"/>
    </source>
</evidence>
<evidence type="ECO:0000256" key="2">
    <source>
        <dbReference type="ARBA" id="ARBA00023015"/>
    </source>
</evidence>
<dbReference type="GO" id="GO:0043565">
    <property type="term" value="F:sequence-specific DNA binding"/>
    <property type="evidence" value="ECO:0007669"/>
    <property type="project" value="TreeGrafter"/>
</dbReference>
<dbReference type="Gene3D" id="1.10.10.10">
    <property type="entry name" value="Winged helix-like DNA-binding domain superfamily/Winged helix DNA-binding domain"/>
    <property type="match status" value="1"/>
</dbReference>
<keyword evidence="4" id="KW-0804">Transcription</keyword>
<gene>
    <name evidence="6" type="ORF">SAMN02745129_4346</name>
</gene>
<evidence type="ECO:0000256" key="3">
    <source>
        <dbReference type="ARBA" id="ARBA00023125"/>
    </source>
</evidence>
<dbReference type="SUPFAM" id="SSF53850">
    <property type="entry name" value="Periplasmic binding protein-like II"/>
    <property type="match status" value="1"/>
</dbReference>
<dbReference type="RefSeq" id="WP_067660195.1">
    <property type="nucleotide sequence ID" value="NZ_FQXG01000008.1"/>
</dbReference>
<feature type="domain" description="HTH lysR-type" evidence="5">
    <location>
        <begin position="1"/>
        <end position="60"/>
    </location>
</feature>
<evidence type="ECO:0000256" key="4">
    <source>
        <dbReference type="ARBA" id="ARBA00023163"/>
    </source>
</evidence>
<keyword evidence="7" id="KW-1185">Reference proteome</keyword>
<comment type="similarity">
    <text evidence="1">Belongs to the LysR transcriptional regulatory family.</text>
</comment>
<dbReference type="OrthoDB" id="9786526at2"/>
<evidence type="ECO:0000313" key="6">
    <source>
        <dbReference type="EMBL" id="SHI14711.1"/>
    </source>
</evidence>
<keyword evidence="2" id="KW-0805">Transcription regulation</keyword>
<dbReference type="InterPro" id="IPR036390">
    <property type="entry name" value="WH_DNA-bd_sf"/>
</dbReference>
<dbReference type="STRING" id="299255.SAMN02745129_4346"/>
<proteinExistence type="inferred from homology"/>
<keyword evidence="3" id="KW-0238">DNA-binding</keyword>
<organism evidence="6 7">
    <name type="scientific">Ferrimonas marina</name>
    <dbReference type="NCBI Taxonomy" id="299255"/>
    <lineage>
        <taxon>Bacteria</taxon>
        <taxon>Pseudomonadati</taxon>
        <taxon>Pseudomonadota</taxon>
        <taxon>Gammaproteobacteria</taxon>
        <taxon>Alteromonadales</taxon>
        <taxon>Ferrimonadaceae</taxon>
        <taxon>Ferrimonas</taxon>
    </lineage>
</organism>
<accession>A0A1M5YRW0</accession>
<dbReference type="Gene3D" id="3.40.190.10">
    <property type="entry name" value="Periplasmic binding protein-like II"/>
    <property type="match status" value="2"/>
</dbReference>
<dbReference type="InterPro" id="IPR058163">
    <property type="entry name" value="LysR-type_TF_proteobact-type"/>
</dbReference>
<dbReference type="InterPro" id="IPR000847">
    <property type="entry name" value="LysR_HTH_N"/>
</dbReference>
<dbReference type="GO" id="GO:0003700">
    <property type="term" value="F:DNA-binding transcription factor activity"/>
    <property type="evidence" value="ECO:0007669"/>
    <property type="project" value="InterPro"/>
</dbReference>
<protein>
    <submittedName>
        <fullName evidence="6">Transcriptional regulator, LysR family</fullName>
    </submittedName>
</protein>
<dbReference type="PROSITE" id="PS50931">
    <property type="entry name" value="HTH_LYSR"/>
    <property type="match status" value="1"/>
</dbReference>
<dbReference type="EMBL" id="FQXG01000008">
    <property type="protein sequence ID" value="SHI14711.1"/>
    <property type="molecule type" value="Genomic_DNA"/>
</dbReference>
<name>A0A1M5YRW0_9GAMM</name>
<dbReference type="Pfam" id="PF00126">
    <property type="entry name" value="HTH_1"/>
    <property type="match status" value="1"/>
</dbReference>
<evidence type="ECO:0000313" key="7">
    <source>
        <dbReference type="Proteomes" id="UP000184268"/>
    </source>
</evidence>
<reference evidence="6 7" key="1">
    <citation type="submission" date="2016-11" db="EMBL/GenBank/DDBJ databases">
        <authorList>
            <person name="Jaros S."/>
            <person name="Januszkiewicz K."/>
            <person name="Wedrychowicz H."/>
        </authorList>
    </citation>
    <scope>NUCLEOTIDE SEQUENCE [LARGE SCALE GENOMIC DNA]</scope>
    <source>
        <strain evidence="6 7">DSM 16917</strain>
    </source>
</reference>
<dbReference type="AlphaFoldDB" id="A0A1M5YRW0"/>
<dbReference type="PANTHER" id="PTHR30537">
    <property type="entry name" value="HTH-TYPE TRANSCRIPTIONAL REGULATOR"/>
    <property type="match status" value="1"/>
</dbReference>
<dbReference type="FunFam" id="1.10.10.10:FF:000001">
    <property type="entry name" value="LysR family transcriptional regulator"/>
    <property type="match status" value="1"/>
</dbReference>
<sequence length="292" mass="32419">MKTRSDDLALLLSVVDTGSFSAAAEASEVQVARVSRSVARLEQQLDTTLLNRTTRRVELTEEGRRFVEGVREGLAQLQRAEEGLDPDRTPAGRLRVDAAAPFALHQLVPLTAEFHRRFPEIQLELTAHDGYIDLLEHRTDVAIRIGRLQDSKLHARRLGTSPLHIVASPEYLAEHGTPQTPAELSQHALLGFADAPRLNQWPLTGMSEFRPTFAASNGEVIRQLALAGNGIACLSSFMVKRDLAAGTLVPVLTTFQQPDPDREQIHAVYYRSSQLSRRIQVFLDYLSEALDL</sequence>
<dbReference type="SUPFAM" id="SSF46785">
    <property type="entry name" value="Winged helix' DNA-binding domain"/>
    <property type="match status" value="1"/>
</dbReference>
<dbReference type="Pfam" id="PF03466">
    <property type="entry name" value="LysR_substrate"/>
    <property type="match status" value="1"/>
</dbReference>
<dbReference type="PANTHER" id="PTHR30537:SF20">
    <property type="entry name" value="TRANSCRIPTIONAL REGULATORY PROTEIN"/>
    <property type="match status" value="1"/>
</dbReference>